<organism evidence="1 2">
    <name type="scientific">Polarella glacialis</name>
    <name type="common">Dinoflagellate</name>
    <dbReference type="NCBI Taxonomy" id="89957"/>
    <lineage>
        <taxon>Eukaryota</taxon>
        <taxon>Sar</taxon>
        <taxon>Alveolata</taxon>
        <taxon>Dinophyceae</taxon>
        <taxon>Suessiales</taxon>
        <taxon>Suessiaceae</taxon>
        <taxon>Polarella</taxon>
    </lineage>
</organism>
<gene>
    <name evidence="1" type="ORF">PGLA2088_LOCUS8550</name>
</gene>
<reference evidence="1" key="1">
    <citation type="submission" date="2021-02" db="EMBL/GenBank/DDBJ databases">
        <authorList>
            <person name="Dougan E. K."/>
            <person name="Rhodes N."/>
            <person name="Thang M."/>
            <person name="Chan C."/>
        </authorList>
    </citation>
    <scope>NUCLEOTIDE SEQUENCE</scope>
</reference>
<proteinExistence type="predicted"/>
<comment type="caution">
    <text evidence="1">The sequence shown here is derived from an EMBL/GenBank/DDBJ whole genome shotgun (WGS) entry which is preliminary data.</text>
</comment>
<protein>
    <submittedName>
        <fullName evidence="1">Uncharacterized protein</fullName>
    </submittedName>
</protein>
<dbReference type="Gene3D" id="3.30.70.100">
    <property type="match status" value="1"/>
</dbReference>
<evidence type="ECO:0000313" key="1">
    <source>
        <dbReference type="EMBL" id="CAE8650758.1"/>
    </source>
</evidence>
<accession>A0A813IDB0</accession>
<dbReference type="Proteomes" id="UP000626109">
    <property type="component" value="Unassembled WGS sequence"/>
</dbReference>
<dbReference type="AlphaFoldDB" id="A0A813IDB0"/>
<feature type="non-terminal residue" evidence="1">
    <location>
        <position position="96"/>
    </location>
</feature>
<dbReference type="EMBL" id="CAJNNW010009160">
    <property type="protein sequence ID" value="CAE8650758.1"/>
    <property type="molecule type" value="Genomic_DNA"/>
</dbReference>
<sequence>MVAGWQVGLKESMDGIVTASARSVAHKSLPPIPEGQQPDSYGKWPISIMLFYQYVEPAWTPKLHRRALAFVQALGKKHGVTGRGRCATEGLNCTVT</sequence>
<name>A0A813IDB0_POLGL</name>
<evidence type="ECO:0000313" key="2">
    <source>
        <dbReference type="Proteomes" id="UP000626109"/>
    </source>
</evidence>